<reference evidence="2 3" key="1">
    <citation type="submission" date="2019-06" db="EMBL/GenBank/DDBJ databases">
        <title>Wine fermentation using esterase from Monascus purpureus.</title>
        <authorList>
            <person name="Geng C."/>
            <person name="Zhang Y."/>
        </authorList>
    </citation>
    <scope>NUCLEOTIDE SEQUENCE [LARGE SCALE GENOMIC DNA]</scope>
    <source>
        <strain evidence="2">HQ1</strain>
    </source>
</reference>
<evidence type="ECO:0008006" key="4">
    <source>
        <dbReference type="Google" id="ProtNLM"/>
    </source>
</evidence>
<gene>
    <name evidence="2" type="ORF">MPDQ_004342</name>
</gene>
<dbReference type="AlphaFoldDB" id="A0A507R1C6"/>
<organism evidence="2 3">
    <name type="scientific">Monascus purpureus</name>
    <name type="common">Red mold</name>
    <name type="synonym">Monascus anka</name>
    <dbReference type="NCBI Taxonomy" id="5098"/>
    <lineage>
        <taxon>Eukaryota</taxon>
        <taxon>Fungi</taxon>
        <taxon>Dikarya</taxon>
        <taxon>Ascomycota</taxon>
        <taxon>Pezizomycotina</taxon>
        <taxon>Eurotiomycetes</taxon>
        <taxon>Eurotiomycetidae</taxon>
        <taxon>Eurotiales</taxon>
        <taxon>Aspergillaceae</taxon>
        <taxon>Monascus</taxon>
    </lineage>
</organism>
<dbReference type="PANTHER" id="PTHR37012">
    <property type="entry name" value="B-ZIP TRANSCRIPTION FACTOR (EUROFUNG)-RELATED"/>
    <property type="match status" value="1"/>
</dbReference>
<evidence type="ECO:0000313" key="2">
    <source>
        <dbReference type="EMBL" id="TQB74691.1"/>
    </source>
</evidence>
<feature type="compositionally biased region" description="Polar residues" evidence="1">
    <location>
        <begin position="79"/>
        <end position="92"/>
    </location>
</feature>
<dbReference type="Pfam" id="PF11905">
    <property type="entry name" value="DUF3425"/>
    <property type="match status" value="1"/>
</dbReference>
<evidence type="ECO:0000313" key="3">
    <source>
        <dbReference type="Proteomes" id="UP000319663"/>
    </source>
</evidence>
<keyword evidence="3" id="KW-1185">Reference proteome</keyword>
<dbReference type="EMBL" id="VIFY01000028">
    <property type="protein sequence ID" value="TQB74691.1"/>
    <property type="molecule type" value="Genomic_DNA"/>
</dbReference>
<sequence>MSNRGPVDDPTIESFPHRSARAPQDYTQGSLKHKISPTSLQHRQLSDADADADAAITGPEDNAGSSATNSTAGGRRSKSVSGTGSRGISNLTPEKLAKKRANDRNAQRAIRERTKSRIESLEQQVKELSSQKPLLDLQARVDVLQAENQGLRKGMEDIMENLQSLLSRKTSVPRPPLFQPIDSVHASSAVSSTTQRLAAAGPSHAQPPNIGARLSTHTTSTTETALIGVNYNPDKHPAPVHAILDYQRRKLTHGLDFSSEEKLGFNFLLDHSRHVYEAEGIKYIYSQSGNTPRLVTSHSTPIRNIAPTCTLDAILLDFLQKRQREAAQRMSVQKVPGPLRTSVSSLLNPEVTVYSPSLSKVLIDVLRAFPGLSSLPEQVAVLYVIFLLIRWQLYPTQQNYDRLPGWLAPCNSQLLTPHPIWIDYLAWPRMRDRLVVSYLDYPFDNWLLPYSRTLSLNWPYEAADCLLWTADSDELVINPVFEKHVRNLSNWSLGPAFAESFPSLVDTTIIRPEKSTHNVTHWPT</sequence>
<feature type="compositionally biased region" description="Polar residues" evidence="1">
    <location>
        <begin position="25"/>
        <end position="43"/>
    </location>
</feature>
<dbReference type="PANTHER" id="PTHR37012:SF2">
    <property type="entry name" value="BZIP DOMAIN-CONTAINING PROTEIN-RELATED"/>
    <property type="match status" value="1"/>
</dbReference>
<name>A0A507R1C6_MONPU</name>
<proteinExistence type="predicted"/>
<dbReference type="Proteomes" id="UP000319663">
    <property type="component" value="Unassembled WGS sequence"/>
</dbReference>
<feature type="compositionally biased region" description="Basic and acidic residues" evidence="1">
    <location>
        <begin position="100"/>
        <end position="115"/>
    </location>
</feature>
<feature type="compositionally biased region" description="Polar residues" evidence="1">
    <location>
        <begin position="63"/>
        <end position="72"/>
    </location>
</feature>
<dbReference type="STRING" id="5098.A0A507R1C6"/>
<accession>A0A507R1C6</accession>
<protein>
    <recommendedName>
        <fullName evidence="4">BZIP domain-containing protein</fullName>
    </recommendedName>
</protein>
<dbReference type="Gene3D" id="1.20.5.170">
    <property type="match status" value="1"/>
</dbReference>
<feature type="region of interest" description="Disordered" evidence="1">
    <location>
        <begin position="1"/>
        <end position="115"/>
    </location>
</feature>
<dbReference type="CDD" id="cd14688">
    <property type="entry name" value="bZIP_YAP"/>
    <property type="match status" value="1"/>
</dbReference>
<comment type="caution">
    <text evidence="2">The sequence shown here is derived from an EMBL/GenBank/DDBJ whole genome shotgun (WGS) entry which is preliminary data.</text>
</comment>
<dbReference type="OrthoDB" id="4161589at2759"/>
<dbReference type="InterPro" id="IPR021833">
    <property type="entry name" value="DUF3425"/>
</dbReference>
<evidence type="ECO:0000256" key="1">
    <source>
        <dbReference type="SAM" id="MobiDB-lite"/>
    </source>
</evidence>